<evidence type="ECO:0000259" key="6">
    <source>
        <dbReference type="PROSITE" id="PS50006"/>
    </source>
</evidence>
<dbReference type="SUPFAM" id="SSF52540">
    <property type="entry name" value="P-loop containing nucleoside triphosphate hydrolases"/>
    <property type="match status" value="1"/>
</dbReference>
<dbReference type="InterPro" id="IPR027417">
    <property type="entry name" value="P-loop_NTPase"/>
</dbReference>
<dbReference type="Gene3D" id="3.40.50.300">
    <property type="entry name" value="P-loop containing nucleotide triphosphate hydrolases"/>
    <property type="match status" value="1"/>
</dbReference>
<evidence type="ECO:0000313" key="9">
    <source>
        <dbReference type="Proteomes" id="UP001374803"/>
    </source>
</evidence>
<gene>
    <name evidence="8" type="ORF">LVJ94_38440</name>
</gene>
<dbReference type="PANTHER" id="PTHR32071">
    <property type="entry name" value="TRANSCRIPTIONAL REGULATORY PROTEIN"/>
    <property type="match status" value="1"/>
</dbReference>
<keyword evidence="3" id="KW-0805">Transcription regulation</keyword>
<reference evidence="8" key="1">
    <citation type="submission" date="2021-12" db="EMBL/GenBank/DDBJ databases">
        <title>Discovery of the Pendulisporaceae a myxobacterial family with distinct sporulation behavior and unique specialized metabolism.</title>
        <authorList>
            <person name="Garcia R."/>
            <person name="Popoff A."/>
            <person name="Bader C.D."/>
            <person name="Loehr J."/>
            <person name="Walesch S."/>
            <person name="Walt C."/>
            <person name="Boldt J."/>
            <person name="Bunk B."/>
            <person name="Haeckl F.J.F.P.J."/>
            <person name="Gunesch A.P."/>
            <person name="Birkelbach J."/>
            <person name="Nuebel U."/>
            <person name="Pietschmann T."/>
            <person name="Bach T."/>
            <person name="Mueller R."/>
        </authorList>
    </citation>
    <scope>NUCLEOTIDE SEQUENCE</scope>
    <source>
        <strain evidence="8">MSr11367</strain>
    </source>
</reference>
<evidence type="ECO:0000256" key="5">
    <source>
        <dbReference type="ARBA" id="ARBA00023163"/>
    </source>
</evidence>
<name>A0ABZ2KVR2_9BACT</name>
<dbReference type="PROSITE" id="PS00676">
    <property type="entry name" value="SIGMA54_INTERACT_2"/>
    <property type="match status" value="1"/>
</dbReference>
<dbReference type="RefSeq" id="WP_394832407.1">
    <property type="nucleotide sequence ID" value="NZ_CP089929.1"/>
</dbReference>
<evidence type="ECO:0000256" key="3">
    <source>
        <dbReference type="ARBA" id="ARBA00023015"/>
    </source>
</evidence>
<dbReference type="Gene3D" id="1.10.10.60">
    <property type="entry name" value="Homeodomain-like"/>
    <property type="match status" value="1"/>
</dbReference>
<dbReference type="SMART" id="SM00240">
    <property type="entry name" value="FHA"/>
    <property type="match status" value="1"/>
</dbReference>
<dbReference type="InterPro" id="IPR003593">
    <property type="entry name" value="AAA+_ATPase"/>
</dbReference>
<dbReference type="InterPro" id="IPR025662">
    <property type="entry name" value="Sigma_54_int_dom_ATP-bd_1"/>
</dbReference>
<dbReference type="Pfam" id="PF00158">
    <property type="entry name" value="Sigma54_activat"/>
    <property type="match status" value="1"/>
</dbReference>
<dbReference type="SUPFAM" id="SSF46689">
    <property type="entry name" value="Homeodomain-like"/>
    <property type="match status" value="1"/>
</dbReference>
<dbReference type="PROSITE" id="PS00688">
    <property type="entry name" value="SIGMA54_INTERACT_3"/>
    <property type="match status" value="1"/>
</dbReference>
<keyword evidence="4" id="KW-0238">DNA-binding</keyword>
<feature type="domain" description="FHA" evidence="6">
    <location>
        <begin position="43"/>
        <end position="92"/>
    </location>
</feature>
<evidence type="ECO:0000259" key="7">
    <source>
        <dbReference type="PROSITE" id="PS50045"/>
    </source>
</evidence>
<feature type="domain" description="Sigma-54 factor interaction" evidence="7">
    <location>
        <begin position="132"/>
        <end position="359"/>
    </location>
</feature>
<dbReference type="Gene3D" id="2.60.200.20">
    <property type="match status" value="1"/>
</dbReference>
<dbReference type="Proteomes" id="UP001374803">
    <property type="component" value="Chromosome"/>
</dbReference>
<dbReference type="InterPro" id="IPR025944">
    <property type="entry name" value="Sigma_54_int_dom_CS"/>
</dbReference>
<organism evidence="8 9">
    <name type="scientific">Pendulispora rubella</name>
    <dbReference type="NCBI Taxonomy" id="2741070"/>
    <lineage>
        <taxon>Bacteria</taxon>
        <taxon>Pseudomonadati</taxon>
        <taxon>Myxococcota</taxon>
        <taxon>Myxococcia</taxon>
        <taxon>Myxococcales</taxon>
        <taxon>Sorangiineae</taxon>
        <taxon>Pendulisporaceae</taxon>
        <taxon>Pendulispora</taxon>
    </lineage>
</organism>
<dbReference type="SUPFAM" id="SSF49879">
    <property type="entry name" value="SMAD/FHA domain"/>
    <property type="match status" value="1"/>
</dbReference>
<dbReference type="InterPro" id="IPR025943">
    <property type="entry name" value="Sigma_54_int_dom_ATP-bd_2"/>
</dbReference>
<proteinExistence type="predicted"/>
<dbReference type="InterPro" id="IPR002078">
    <property type="entry name" value="Sigma_54_int"/>
</dbReference>
<dbReference type="PROSITE" id="PS00675">
    <property type="entry name" value="SIGMA54_INTERACT_1"/>
    <property type="match status" value="1"/>
</dbReference>
<keyword evidence="5" id="KW-0804">Transcription</keyword>
<accession>A0ABZ2KVR2</accession>
<dbReference type="PROSITE" id="PS50045">
    <property type="entry name" value="SIGMA54_INTERACT_4"/>
    <property type="match status" value="1"/>
</dbReference>
<keyword evidence="2" id="KW-0067">ATP-binding</keyword>
<dbReference type="InterPro" id="IPR032030">
    <property type="entry name" value="YscD_cytoplasmic_dom"/>
</dbReference>
<dbReference type="EMBL" id="CP089983">
    <property type="protein sequence ID" value="WXB02779.1"/>
    <property type="molecule type" value="Genomic_DNA"/>
</dbReference>
<dbReference type="InterPro" id="IPR058031">
    <property type="entry name" value="AAA_lid_NorR"/>
</dbReference>
<dbReference type="Pfam" id="PF16697">
    <property type="entry name" value="Yop-YscD_cpl"/>
    <property type="match status" value="1"/>
</dbReference>
<dbReference type="CDD" id="cd00060">
    <property type="entry name" value="FHA"/>
    <property type="match status" value="1"/>
</dbReference>
<keyword evidence="9" id="KW-1185">Reference proteome</keyword>
<evidence type="ECO:0000256" key="2">
    <source>
        <dbReference type="ARBA" id="ARBA00022840"/>
    </source>
</evidence>
<protein>
    <submittedName>
        <fullName evidence="8">Sigma 54-interacting transcriptional regulator</fullName>
    </submittedName>
</protein>
<evidence type="ECO:0000313" key="8">
    <source>
        <dbReference type="EMBL" id="WXB02779.1"/>
    </source>
</evidence>
<dbReference type="InterPro" id="IPR009057">
    <property type="entry name" value="Homeodomain-like_sf"/>
</dbReference>
<dbReference type="Pfam" id="PF25601">
    <property type="entry name" value="AAA_lid_14"/>
    <property type="match status" value="1"/>
</dbReference>
<dbReference type="InterPro" id="IPR000253">
    <property type="entry name" value="FHA_dom"/>
</dbReference>
<sequence>MTDRSKGSTITVLRSNTIEVPALRVAIVGEGPEVSVPLGLEPVTIGSSDECQLVLSDRRVSRRHCSIALGDDGIVLRDLASKNGTFLGEIAVREAVLVPEVLFTVGMTQLAVRVSGAPSVLELHPTPQFGEALGGSLVMRALFARLAEAAQSDETILLLGESGTGKELLAQGIHDASPRRDGPFVVMDGGSISPNLIEAELFGNVRGAFTGAVDARVGLLQHADGGTLFLDEIGELPLDVQPKLLRALEARQFRAVGSNKWQPFNARIVAATHRDLRAAVRDGSFRSDLYYRIAVIEARVPPLRERKDDLELLVDRFLASQTPPLTRHDLPKTTMAMLRSHAFPGNVRELRNVLTRLALFPRLGLDALEPIRTRTSSPGAQDNDAEAWSQLFDLPLREAREHLVERFESSYLEAKLKDHAGNVGRTAQSAGVSRQMIYRLLERYGLRPGEV</sequence>
<keyword evidence="1" id="KW-0547">Nucleotide-binding</keyword>
<dbReference type="InterPro" id="IPR008984">
    <property type="entry name" value="SMAD_FHA_dom_sf"/>
</dbReference>
<dbReference type="PROSITE" id="PS50006">
    <property type="entry name" value="FHA_DOMAIN"/>
    <property type="match status" value="1"/>
</dbReference>
<dbReference type="Gene3D" id="1.10.8.60">
    <property type="match status" value="1"/>
</dbReference>
<dbReference type="SMART" id="SM00382">
    <property type="entry name" value="AAA"/>
    <property type="match status" value="1"/>
</dbReference>
<dbReference type="CDD" id="cd00009">
    <property type="entry name" value="AAA"/>
    <property type="match status" value="1"/>
</dbReference>
<evidence type="ECO:0000256" key="1">
    <source>
        <dbReference type="ARBA" id="ARBA00022741"/>
    </source>
</evidence>
<evidence type="ECO:0000256" key="4">
    <source>
        <dbReference type="ARBA" id="ARBA00023125"/>
    </source>
</evidence>